<dbReference type="InterPro" id="IPR013087">
    <property type="entry name" value="Znf_C2H2_type"/>
</dbReference>
<dbReference type="GO" id="GO:0008270">
    <property type="term" value="F:zinc ion binding"/>
    <property type="evidence" value="ECO:0007669"/>
    <property type="project" value="UniProtKB-KW"/>
</dbReference>
<evidence type="ECO:0000313" key="5">
    <source>
        <dbReference type="Proteomes" id="UP001408789"/>
    </source>
</evidence>
<protein>
    <recommendedName>
        <fullName evidence="3">C2H2-type domain-containing protein</fullName>
    </recommendedName>
</protein>
<proteinExistence type="predicted"/>
<name>A0AAP0CIU1_9ASTR</name>
<dbReference type="InterPro" id="IPR053266">
    <property type="entry name" value="Zinc_finger_protein_7"/>
</dbReference>
<accession>A0AAP0CIU1</accession>
<organism evidence="4 5">
    <name type="scientific">Deinandra increscens subsp. villosa</name>
    <dbReference type="NCBI Taxonomy" id="3103831"/>
    <lineage>
        <taxon>Eukaryota</taxon>
        <taxon>Viridiplantae</taxon>
        <taxon>Streptophyta</taxon>
        <taxon>Embryophyta</taxon>
        <taxon>Tracheophyta</taxon>
        <taxon>Spermatophyta</taxon>
        <taxon>Magnoliopsida</taxon>
        <taxon>eudicotyledons</taxon>
        <taxon>Gunneridae</taxon>
        <taxon>Pentapetalae</taxon>
        <taxon>asterids</taxon>
        <taxon>campanulids</taxon>
        <taxon>Asterales</taxon>
        <taxon>Asteraceae</taxon>
        <taxon>Asteroideae</taxon>
        <taxon>Heliantheae alliance</taxon>
        <taxon>Madieae</taxon>
        <taxon>Madiinae</taxon>
        <taxon>Deinandra</taxon>
    </lineage>
</organism>
<feature type="domain" description="C2H2-type" evidence="3">
    <location>
        <begin position="4"/>
        <end position="31"/>
    </location>
</feature>
<feature type="region of interest" description="Disordered" evidence="2">
    <location>
        <begin position="48"/>
        <end position="75"/>
    </location>
</feature>
<dbReference type="SUPFAM" id="SSF57667">
    <property type="entry name" value="beta-beta-alpha zinc fingers"/>
    <property type="match status" value="1"/>
</dbReference>
<keyword evidence="1" id="KW-0862">Zinc</keyword>
<comment type="caution">
    <text evidence="4">The sequence shown here is derived from an EMBL/GenBank/DDBJ whole genome shotgun (WGS) entry which is preliminary data.</text>
</comment>
<evidence type="ECO:0000259" key="3">
    <source>
        <dbReference type="PROSITE" id="PS50157"/>
    </source>
</evidence>
<dbReference type="Proteomes" id="UP001408789">
    <property type="component" value="Unassembled WGS sequence"/>
</dbReference>
<sequence>MKMYKCKFCTRTFCNSQALGGHQNSHRKERDAVKRYCKLTINHHSDHLLDSAGTPRGDGDRPGFARLTDNGSGYGPGSVQAGVDLNSYEGSYYPQVVAVNWSDPDSLDLNLKL</sequence>
<dbReference type="PROSITE" id="PS50157">
    <property type="entry name" value="ZINC_FINGER_C2H2_2"/>
    <property type="match status" value="1"/>
</dbReference>
<evidence type="ECO:0000313" key="4">
    <source>
        <dbReference type="EMBL" id="KAK9057604.1"/>
    </source>
</evidence>
<keyword evidence="1" id="KW-0863">Zinc-finger</keyword>
<dbReference type="PANTHER" id="PTHR47593:SF8">
    <property type="entry name" value="OS12G0581900 PROTEIN"/>
    <property type="match status" value="1"/>
</dbReference>
<dbReference type="Gene3D" id="3.30.160.60">
    <property type="entry name" value="Classic Zinc Finger"/>
    <property type="match status" value="1"/>
</dbReference>
<reference evidence="4 5" key="1">
    <citation type="submission" date="2024-04" db="EMBL/GenBank/DDBJ databases">
        <title>The reference genome of an endangered Asteraceae, Deinandra increscens subsp. villosa, native to the Central Coast of California.</title>
        <authorList>
            <person name="Guilliams M."/>
            <person name="Hasenstab-Lehman K."/>
            <person name="Meyer R."/>
            <person name="Mcevoy S."/>
        </authorList>
    </citation>
    <scope>NUCLEOTIDE SEQUENCE [LARGE SCALE GENOMIC DNA]</scope>
    <source>
        <tissue evidence="4">Leaf</tissue>
    </source>
</reference>
<dbReference type="InterPro" id="IPR036236">
    <property type="entry name" value="Znf_C2H2_sf"/>
</dbReference>
<gene>
    <name evidence="4" type="ORF">SSX86_022440</name>
</gene>
<keyword evidence="1" id="KW-0479">Metal-binding</keyword>
<dbReference type="EMBL" id="JBCNJP010000023">
    <property type="protein sequence ID" value="KAK9057604.1"/>
    <property type="molecule type" value="Genomic_DNA"/>
</dbReference>
<evidence type="ECO:0000256" key="2">
    <source>
        <dbReference type="SAM" id="MobiDB-lite"/>
    </source>
</evidence>
<evidence type="ECO:0000256" key="1">
    <source>
        <dbReference type="PROSITE-ProRule" id="PRU00042"/>
    </source>
</evidence>
<dbReference type="PROSITE" id="PS00028">
    <property type="entry name" value="ZINC_FINGER_C2H2_1"/>
    <property type="match status" value="1"/>
</dbReference>
<dbReference type="PANTHER" id="PTHR47593">
    <property type="entry name" value="ZINC FINGER PROTEIN 4-LIKE"/>
    <property type="match status" value="1"/>
</dbReference>
<dbReference type="AlphaFoldDB" id="A0AAP0CIU1"/>
<keyword evidence="5" id="KW-1185">Reference proteome</keyword>